<sequence length="282" mass="31953">MNAVFLRNSYPPSSFAKGPRLVEKSKPRLSRSLKAVCRCNSERGDDTLSSSFQQHMVKVASIQPMSHVNNRLRRLPPRAAHHLDLQTLPFQNCFHTKRAIGLKAIGAFQSLPRRVFIWWPGAIEGVAIMTTDGPSPARSCRSKPKRTPVLPVKTRKGPSCIFRQSISMTRAAEILSVYILIVIRMAAFDEYRNSFLELWFILPSSAIFCGHRIRDCLVSSPAWTYEWKFERALQVQSTVLVMASDESVTEGRVTELDPTESRRTVILSDESLLDPPVGRNRW</sequence>
<dbReference type="VEuPathDB" id="FungiDB:LEMA_P015330.1"/>
<proteinExistence type="predicted"/>
<accession>E5A9R2</accession>
<evidence type="ECO:0000313" key="1">
    <source>
        <dbReference type="EMBL" id="CBY00403.1"/>
    </source>
</evidence>
<reference evidence="2" key="1">
    <citation type="journal article" date="2011" name="Nat. Commun.">
        <title>Effector diversification within compartments of the Leptosphaeria maculans genome affected by Repeat-Induced Point mutations.</title>
        <authorList>
            <person name="Rouxel T."/>
            <person name="Grandaubert J."/>
            <person name="Hane J.K."/>
            <person name="Hoede C."/>
            <person name="van de Wouw A.P."/>
            <person name="Couloux A."/>
            <person name="Dominguez V."/>
            <person name="Anthouard V."/>
            <person name="Bally P."/>
            <person name="Bourras S."/>
            <person name="Cozijnsen A.J."/>
            <person name="Ciuffetti L.M."/>
            <person name="Degrave A."/>
            <person name="Dilmaghani A."/>
            <person name="Duret L."/>
            <person name="Fudal I."/>
            <person name="Goodwin S.B."/>
            <person name="Gout L."/>
            <person name="Glaser N."/>
            <person name="Linglin J."/>
            <person name="Kema G.H.J."/>
            <person name="Lapalu N."/>
            <person name="Lawrence C.B."/>
            <person name="May K."/>
            <person name="Meyer M."/>
            <person name="Ollivier B."/>
            <person name="Poulain J."/>
            <person name="Schoch C.L."/>
            <person name="Simon A."/>
            <person name="Spatafora J.W."/>
            <person name="Stachowiak A."/>
            <person name="Turgeon B.G."/>
            <person name="Tyler B.M."/>
            <person name="Vincent D."/>
            <person name="Weissenbach J."/>
            <person name="Amselem J."/>
            <person name="Quesneville H."/>
            <person name="Oliver R.P."/>
            <person name="Wincker P."/>
            <person name="Balesdent M.-H."/>
            <person name="Howlett B.J."/>
        </authorList>
    </citation>
    <scope>NUCLEOTIDE SEQUENCE [LARGE SCALE GENOMIC DNA]</scope>
    <source>
        <strain evidence="2">JN3 / isolate v23.1.3 / race Av1-4-5-6-7-8</strain>
    </source>
</reference>
<dbReference type="EMBL" id="FP929138">
    <property type="protein sequence ID" value="CBY00403.1"/>
    <property type="molecule type" value="Genomic_DNA"/>
</dbReference>
<gene>
    <name evidence="1" type="ORF">LEMA_P015330.1</name>
</gene>
<dbReference type="HOGENOM" id="CLU_987190_0_0_1"/>
<name>E5A9R2_LEPMJ</name>
<dbReference type="GeneID" id="13292029"/>
<evidence type="ECO:0000313" key="2">
    <source>
        <dbReference type="Proteomes" id="UP000002668"/>
    </source>
</evidence>
<dbReference type="InParanoid" id="E5A9R2"/>
<keyword evidence="2" id="KW-1185">Reference proteome</keyword>
<protein>
    <submittedName>
        <fullName evidence="1">Predicted protein</fullName>
    </submittedName>
</protein>
<dbReference type="AlphaFoldDB" id="E5A9R2"/>
<organism evidence="2">
    <name type="scientific">Leptosphaeria maculans (strain JN3 / isolate v23.1.3 / race Av1-4-5-6-7-8)</name>
    <name type="common">Blackleg fungus</name>
    <name type="synonym">Phoma lingam</name>
    <dbReference type="NCBI Taxonomy" id="985895"/>
    <lineage>
        <taxon>Eukaryota</taxon>
        <taxon>Fungi</taxon>
        <taxon>Dikarya</taxon>
        <taxon>Ascomycota</taxon>
        <taxon>Pezizomycotina</taxon>
        <taxon>Dothideomycetes</taxon>
        <taxon>Pleosporomycetidae</taxon>
        <taxon>Pleosporales</taxon>
        <taxon>Pleosporineae</taxon>
        <taxon>Leptosphaeriaceae</taxon>
        <taxon>Plenodomus</taxon>
        <taxon>Plenodomus lingam/Leptosphaeria maculans species complex</taxon>
    </lineage>
</organism>
<dbReference type="Proteomes" id="UP000002668">
    <property type="component" value="Genome"/>
</dbReference>